<protein>
    <recommendedName>
        <fullName evidence="4">Antifungal protein</fullName>
    </recommendedName>
</protein>
<reference evidence="2 3" key="1">
    <citation type="submission" date="2016-06" db="EMBL/GenBank/DDBJ databases">
        <title>Living apart together: crosstalk between the core and supernumerary genomes in a fungal plant pathogen.</title>
        <authorList>
            <person name="Vanheule A."/>
            <person name="Audenaert K."/>
            <person name="Warris S."/>
            <person name="Van De Geest H."/>
            <person name="Schijlen E."/>
            <person name="Hofte M."/>
            <person name="De Saeger S."/>
            <person name="Haesaert G."/>
            <person name="Waalwijk C."/>
            <person name="Van Der Lee T."/>
        </authorList>
    </citation>
    <scope>NUCLEOTIDE SEQUENCE [LARGE SCALE GENOMIC DNA]</scope>
    <source>
        <strain evidence="2 3">2516</strain>
    </source>
</reference>
<feature type="signal peptide" evidence="1">
    <location>
        <begin position="1"/>
        <end position="19"/>
    </location>
</feature>
<sequence>MQLLRLFAVLVTGASVAFASPVSEPNTKLKARQYTYGECNGTSCRVGFSNFSCDVGKCTKQSGGGDGKSCWHDERDYKVYCPGRN</sequence>
<evidence type="ECO:0000313" key="3">
    <source>
        <dbReference type="Proteomes" id="UP000091967"/>
    </source>
</evidence>
<organism evidence="2 3">
    <name type="scientific">Fusarium poae</name>
    <dbReference type="NCBI Taxonomy" id="36050"/>
    <lineage>
        <taxon>Eukaryota</taxon>
        <taxon>Fungi</taxon>
        <taxon>Dikarya</taxon>
        <taxon>Ascomycota</taxon>
        <taxon>Pezizomycotina</taxon>
        <taxon>Sordariomycetes</taxon>
        <taxon>Hypocreomycetidae</taxon>
        <taxon>Hypocreales</taxon>
        <taxon>Nectriaceae</taxon>
        <taxon>Fusarium</taxon>
    </lineage>
</organism>
<dbReference type="OMA" id="WHDERDY"/>
<keyword evidence="3" id="KW-1185">Reference proteome</keyword>
<evidence type="ECO:0000256" key="1">
    <source>
        <dbReference type="SAM" id="SignalP"/>
    </source>
</evidence>
<name>A0A1B8A807_FUSPO</name>
<comment type="caution">
    <text evidence="2">The sequence shown here is derived from an EMBL/GenBank/DDBJ whole genome shotgun (WGS) entry which is preliminary data.</text>
</comment>
<accession>A0A1B8A807</accession>
<dbReference type="Proteomes" id="UP000091967">
    <property type="component" value="Unassembled WGS sequence"/>
</dbReference>
<proteinExistence type="predicted"/>
<feature type="chain" id="PRO_5008602679" description="Antifungal protein" evidence="1">
    <location>
        <begin position="20"/>
        <end position="85"/>
    </location>
</feature>
<dbReference type="AlphaFoldDB" id="A0A1B8A807"/>
<evidence type="ECO:0000313" key="2">
    <source>
        <dbReference type="EMBL" id="OBS16611.1"/>
    </source>
</evidence>
<gene>
    <name evidence="2" type="ORF">FPOA_12773</name>
</gene>
<evidence type="ECO:0008006" key="4">
    <source>
        <dbReference type="Google" id="ProtNLM"/>
    </source>
</evidence>
<dbReference type="EMBL" id="LYXU01000077">
    <property type="protein sequence ID" value="OBS16611.1"/>
    <property type="molecule type" value="Genomic_DNA"/>
</dbReference>
<keyword evidence="1" id="KW-0732">Signal</keyword>